<dbReference type="Proteomes" id="UP000001449">
    <property type="component" value="Chromosome 22"/>
</dbReference>
<evidence type="ECO:0000256" key="2">
    <source>
        <dbReference type="ARBA" id="ARBA00022692"/>
    </source>
</evidence>
<organism evidence="8 9">
    <name type="scientific">Thalassiosira pseudonana</name>
    <name type="common">Marine diatom</name>
    <name type="synonym">Cyclotella nana</name>
    <dbReference type="NCBI Taxonomy" id="35128"/>
    <lineage>
        <taxon>Eukaryota</taxon>
        <taxon>Sar</taxon>
        <taxon>Stramenopiles</taxon>
        <taxon>Ochrophyta</taxon>
        <taxon>Bacillariophyta</taxon>
        <taxon>Coscinodiscophyceae</taxon>
        <taxon>Thalassiosirophycidae</taxon>
        <taxon>Thalassiosirales</taxon>
        <taxon>Thalassiosiraceae</taxon>
        <taxon>Thalassiosira</taxon>
    </lineage>
</organism>
<comment type="subcellular location">
    <subcellularLocation>
        <location evidence="1">Membrane</location>
        <topology evidence="1">Multi-pass membrane protein</topology>
    </subcellularLocation>
</comment>
<dbReference type="PaxDb" id="35128-Thaps25733"/>
<name>B8CFL7_THAPS</name>
<evidence type="ECO:0000259" key="7">
    <source>
        <dbReference type="PROSITE" id="PS50922"/>
    </source>
</evidence>
<dbReference type="KEGG" id="tps:THAPSDRAFT_25733"/>
<protein>
    <recommendedName>
        <fullName evidence="7">TLC domain-containing protein</fullName>
    </recommendedName>
</protein>
<dbReference type="PROSITE" id="PS50922">
    <property type="entry name" value="TLC"/>
    <property type="match status" value="1"/>
</dbReference>
<dbReference type="eggNOG" id="KOG1607">
    <property type="taxonomic scope" value="Eukaryota"/>
</dbReference>
<evidence type="ECO:0000256" key="1">
    <source>
        <dbReference type="ARBA" id="ARBA00004141"/>
    </source>
</evidence>
<evidence type="ECO:0000313" key="8">
    <source>
        <dbReference type="EMBL" id="EED87651.1"/>
    </source>
</evidence>
<dbReference type="InParanoid" id="B8CFL7"/>
<feature type="domain" description="TLC" evidence="7">
    <location>
        <begin position="237"/>
        <end position="467"/>
    </location>
</feature>
<dbReference type="GO" id="GO:0050291">
    <property type="term" value="F:sphingosine N-acyltransferase activity"/>
    <property type="evidence" value="ECO:0000318"/>
    <property type="project" value="GO_Central"/>
</dbReference>
<evidence type="ECO:0000256" key="5">
    <source>
        <dbReference type="PROSITE-ProRule" id="PRU00205"/>
    </source>
</evidence>
<sequence length="484" mass="55269">MINRKSSSPLIEQKRLRQKDRTIVPSAPYLLVSKIVDVSCDLPVVSNICPADTEGGWRSSLPNGWGEFPTGKLSHSYSSYFGDDIVADVSYGDFLQSENAVDVSKLSGSDAISGTLTNYYNFAFNTSTTTLCDLTNPLALCILLALVVMVRIVKRFFLPKFSALGLRLGRSSHGPEWEVDNEERIVKFGEYLYKLCHHSLISFYGLWYFYDKSWWNNSMGGTKNLWILHPKQPVEPGMAWYYLIQSAYNVDAMLSLMELSFSMEWVNPFAYSSAIQFLEEECGIGEGENTKSVEIDVSNGTMIYMREAAASKPILWTPLFQLKWSPTIRGDFTEMFIHHIITNMLIFGSSFYRFTRIGSMIFLVHDLSEPPVDMSKLANFVKWKRCSIVSFSVMVLVWILTRLTIFPFVIFRSVVVESYEYLVVEGSMDPAFYAVCISTFQYLLGALIFLHVVWFFIILKIGWTLVKKGEAHDYSEFKRGEKED</sequence>
<dbReference type="EMBL" id="CM000653">
    <property type="protein sequence ID" value="EED87651.1"/>
    <property type="molecule type" value="Genomic_DNA"/>
</dbReference>
<evidence type="ECO:0000256" key="6">
    <source>
        <dbReference type="SAM" id="Phobius"/>
    </source>
</evidence>
<dbReference type="GO" id="GO:0016020">
    <property type="term" value="C:membrane"/>
    <property type="evidence" value="ECO:0007669"/>
    <property type="project" value="UniProtKB-SubCell"/>
</dbReference>
<dbReference type="AlphaFoldDB" id="B8CFL7"/>
<reference evidence="8 9" key="2">
    <citation type="journal article" date="2008" name="Nature">
        <title>The Phaeodactylum genome reveals the evolutionary history of diatom genomes.</title>
        <authorList>
            <person name="Bowler C."/>
            <person name="Allen A.E."/>
            <person name="Badger J.H."/>
            <person name="Grimwood J."/>
            <person name="Jabbari K."/>
            <person name="Kuo A."/>
            <person name="Maheswari U."/>
            <person name="Martens C."/>
            <person name="Maumus F."/>
            <person name="Otillar R.P."/>
            <person name="Rayko E."/>
            <person name="Salamov A."/>
            <person name="Vandepoele K."/>
            <person name="Beszteri B."/>
            <person name="Gruber A."/>
            <person name="Heijde M."/>
            <person name="Katinka M."/>
            <person name="Mock T."/>
            <person name="Valentin K."/>
            <person name="Verret F."/>
            <person name="Berges J.A."/>
            <person name="Brownlee C."/>
            <person name="Cadoret J.P."/>
            <person name="Chiovitti A."/>
            <person name="Choi C.J."/>
            <person name="Coesel S."/>
            <person name="De Martino A."/>
            <person name="Detter J.C."/>
            <person name="Durkin C."/>
            <person name="Falciatore A."/>
            <person name="Fournet J."/>
            <person name="Haruta M."/>
            <person name="Huysman M.J."/>
            <person name="Jenkins B.D."/>
            <person name="Jiroutova K."/>
            <person name="Jorgensen R.E."/>
            <person name="Joubert Y."/>
            <person name="Kaplan A."/>
            <person name="Kroger N."/>
            <person name="Kroth P.G."/>
            <person name="La Roche J."/>
            <person name="Lindquist E."/>
            <person name="Lommer M."/>
            <person name="Martin-Jezequel V."/>
            <person name="Lopez P.J."/>
            <person name="Lucas S."/>
            <person name="Mangogna M."/>
            <person name="McGinnis K."/>
            <person name="Medlin L.K."/>
            <person name="Montsant A."/>
            <person name="Oudot-Le Secq M.P."/>
            <person name="Napoli C."/>
            <person name="Obornik M."/>
            <person name="Parker M.S."/>
            <person name="Petit J.L."/>
            <person name="Porcel B.M."/>
            <person name="Poulsen N."/>
            <person name="Robison M."/>
            <person name="Rychlewski L."/>
            <person name="Rynearson T.A."/>
            <person name="Schmutz J."/>
            <person name="Shapiro H."/>
            <person name="Siaut M."/>
            <person name="Stanley M."/>
            <person name="Sussman M.R."/>
            <person name="Taylor A.R."/>
            <person name="Vardi A."/>
            <person name="von Dassow P."/>
            <person name="Vyverman W."/>
            <person name="Willis A."/>
            <person name="Wyrwicz L.S."/>
            <person name="Rokhsar D.S."/>
            <person name="Weissenbach J."/>
            <person name="Armbrust E.V."/>
            <person name="Green B.R."/>
            <person name="Van de Peer Y."/>
            <person name="Grigoriev I.V."/>
        </authorList>
    </citation>
    <scope>NUCLEOTIDE SEQUENCE [LARGE SCALE GENOMIC DNA]</scope>
    <source>
        <strain evidence="8 9">CCMP1335</strain>
    </source>
</reference>
<dbReference type="GO" id="GO:0046513">
    <property type="term" value="P:ceramide biosynthetic process"/>
    <property type="evidence" value="ECO:0000318"/>
    <property type="project" value="GO_Central"/>
</dbReference>
<gene>
    <name evidence="8" type="ORF">THAPSDRAFT_25733</name>
</gene>
<dbReference type="STRING" id="35128.B8CFL7"/>
<evidence type="ECO:0000313" key="9">
    <source>
        <dbReference type="Proteomes" id="UP000001449"/>
    </source>
</evidence>
<proteinExistence type="predicted"/>
<keyword evidence="2 5" id="KW-0812">Transmembrane</keyword>
<dbReference type="GO" id="GO:0005783">
    <property type="term" value="C:endoplasmic reticulum"/>
    <property type="evidence" value="ECO:0000318"/>
    <property type="project" value="GO_Central"/>
</dbReference>
<dbReference type="Pfam" id="PF03798">
    <property type="entry name" value="TRAM_LAG1_CLN8"/>
    <property type="match status" value="1"/>
</dbReference>
<keyword evidence="4 5" id="KW-0472">Membrane</keyword>
<dbReference type="InterPro" id="IPR016439">
    <property type="entry name" value="Lag1/Lac1-like"/>
</dbReference>
<dbReference type="GeneID" id="7442842"/>
<keyword evidence="9" id="KW-1185">Reference proteome</keyword>
<accession>B8CFL7</accession>
<evidence type="ECO:0000256" key="4">
    <source>
        <dbReference type="ARBA" id="ARBA00023136"/>
    </source>
</evidence>
<feature type="transmembrane region" description="Helical" evidence="6">
    <location>
        <begin position="388"/>
        <end position="411"/>
    </location>
</feature>
<feature type="transmembrane region" description="Helical" evidence="6">
    <location>
        <begin position="336"/>
        <end position="354"/>
    </location>
</feature>
<dbReference type="PANTHER" id="PTHR12560">
    <property type="entry name" value="LONGEVITY ASSURANCE FACTOR 1 LAG1"/>
    <property type="match status" value="1"/>
</dbReference>
<dbReference type="InterPro" id="IPR006634">
    <property type="entry name" value="TLC-dom"/>
</dbReference>
<reference evidence="8 9" key="1">
    <citation type="journal article" date="2004" name="Science">
        <title>The genome of the diatom Thalassiosira pseudonana: ecology, evolution, and metabolism.</title>
        <authorList>
            <person name="Armbrust E.V."/>
            <person name="Berges J.A."/>
            <person name="Bowler C."/>
            <person name="Green B.R."/>
            <person name="Martinez D."/>
            <person name="Putnam N.H."/>
            <person name="Zhou S."/>
            <person name="Allen A.E."/>
            <person name="Apt K.E."/>
            <person name="Bechner M."/>
            <person name="Brzezinski M.A."/>
            <person name="Chaal B.K."/>
            <person name="Chiovitti A."/>
            <person name="Davis A.K."/>
            <person name="Demarest M.S."/>
            <person name="Detter J.C."/>
            <person name="Glavina T."/>
            <person name="Goodstein D."/>
            <person name="Hadi M.Z."/>
            <person name="Hellsten U."/>
            <person name="Hildebrand M."/>
            <person name="Jenkins B.D."/>
            <person name="Jurka J."/>
            <person name="Kapitonov V.V."/>
            <person name="Kroger N."/>
            <person name="Lau W.W."/>
            <person name="Lane T.W."/>
            <person name="Larimer F.W."/>
            <person name="Lippmeier J.C."/>
            <person name="Lucas S."/>
            <person name="Medina M."/>
            <person name="Montsant A."/>
            <person name="Obornik M."/>
            <person name="Parker M.S."/>
            <person name="Palenik B."/>
            <person name="Pazour G.J."/>
            <person name="Richardson P.M."/>
            <person name="Rynearson T.A."/>
            <person name="Saito M.A."/>
            <person name="Schwartz D.C."/>
            <person name="Thamatrakoln K."/>
            <person name="Valentin K."/>
            <person name="Vardi A."/>
            <person name="Wilkerson F.P."/>
            <person name="Rokhsar D.S."/>
        </authorList>
    </citation>
    <scope>NUCLEOTIDE SEQUENCE [LARGE SCALE GENOMIC DNA]</scope>
    <source>
        <strain evidence="8 9">CCMP1335</strain>
    </source>
</reference>
<keyword evidence="3 6" id="KW-1133">Transmembrane helix</keyword>
<dbReference type="RefSeq" id="XP_002294871.1">
    <property type="nucleotide sequence ID" value="XM_002294835.1"/>
</dbReference>
<dbReference type="SMART" id="SM00724">
    <property type="entry name" value="TLC"/>
    <property type="match status" value="1"/>
</dbReference>
<dbReference type="PANTHER" id="PTHR12560:SF0">
    <property type="entry name" value="LD18904P"/>
    <property type="match status" value="1"/>
</dbReference>
<dbReference type="HOGENOM" id="CLU_560827_0_0_1"/>
<evidence type="ECO:0000256" key="3">
    <source>
        <dbReference type="ARBA" id="ARBA00022989"/>
    </source>
</evidence>
<feature type="transmembrane region" description="Helical" evidence="6">
    <location>
        <begin position="431"/>
        <end position="459"/>
    </location>
</feature>
<feature type="transmembrane region" description="Helical" evidence="6">
    <location>
        <begin position="134"/>
        <end position="153"/>
    </location>
</feature>